<evidence type="ECO:0000313" key="6">
    <source>
        <dbReference type="Proteomes" id="UP000247476"/>
    </source>
</evidence>
<dbReference type="InterPro" id="IPR020449">
    <property type="entry name" value="Tscrpt_reg_AraC-type_HTH"/>
</dbReference>
<accession>A0A2V5KUP0</accession>
<dbReference type="PRINTS" id="PR00032">
    <property type="entry name" value="HTHARAC"/>
</dbReference>
<proteinExistence type="predicted"/>
<name>A0A2V5KUP0_9BACL</name>
<dbReference type="SMART" id="SM00342">
    <property type="entry name" value="HTH_ARAC"/>
    <property type="match status" value="1"/>
</dbReference>
<evidence type="ECO:0000256" key="3">
    <source>
        <dbReference type="ARBA" id="ARBA00023163"/>
    </source>
</evidence>
<dbReference type="InterPro" id="IPR014710">
    <property type="entry name" value="RmlC-like_jellyroll"/>
</dbReference>
<protein>
    <submittedName>
        <fullName evidence="5">AraC family transcriptional regulator</fullName>
    </submittedName>
</protein>
<dbReference type="GO" id="GO:0003700">
    <property type="term" value="F:DNA-binding transcription factor activity"/>
    <property type="evidence" value="ECO:0007669"/>
    <property type="project" value="InterPro"/>
</dbReference>
<feature type="domain" description="HTH araC/xylS-type" evidence="4">
    <location>
        <begin position="166"/>
        <end position="263"/>
    </location>
</feature>
<evidence type="ECO:0000259" key="4">
    <source>
        <dbReference type="PROSITE" id="PS01124"/>
    </source>
</evidence>
<dbReference type="PROSITE" id="PS00041">
    <property type="entry name" value="HTH_ARAC_FAMILY_1"/>
    <property type="match status" value="1"/>
</dbReference>
<dbReference type="OrthoDB" id="9816335at2"/>
<dbReference type="Pfam" id="PF14525">
    <property type="entry name" value="AraC_binding_2"/>
    <property type="match status" value="1"/>
</dbReference>
<dbReference type="SUPFAM" id="SSF46689">
    <property type="entry name" value="Homeodomain-like"/>
    <property type="match status" value="2"/>
</dbReference>
<evidence type="ECO:0000256" key="2">
    <source>
        <dbReference type="ARBA" id="ARBA00023125"/>
    </source>
</evidence>
<dbReference type="Gene3D" id="1.10.10.60">
    <property type="entry name" value="Homeodomain-like"/>
    <property type="match status" value="2"/>
</dbReference>
<dbReference type="InterPro" id="IPR035418">
    <property type="entry name" value="AraC-bd_2"/>
</dbReference>
<dbReference type="InterPro" id="IPR011051">
    <property type="entry name" value="RmlC_Cupin_sf"/>
</dbReference>
<dbReference type="AlphaFoldDB" id="A0A2V5KUP0"/>
<dbReference type="EMBL" id="QJVJ01000008">
    <property type="protein sequence ID" value="PYI53126.1"/>
    <property type="molecule type" value="Genomic_DNA"/>
</dbReference>
<dbReference type="Proteomes" id="UP000247476">
    <property type="component" value="Unassembled WGS sequence"/>
</dbReference>
<comment type="caution">
    <text evidence="5">The sequence shown here is derived from an EMBL/GenBank/DDBJ whole genome shotgun (WGS) entry which is preliminary data.</text>
</comment>
<dbReference type="Pfam" id="PF12833">
    <property type="entry name" value="HTH_18"/>
    <property type="match status" value="1"/>
</dbReference>
<keyword evidence="2" id="KW-0238">DNA-binding</keyword>
<dbReference type="InterPro" id="IPR018060">
    <property type="entry name" value="HTH_AraC"/>
</dbReference>
<gene>
    <name evidence="5" type="ORF">DLM86_19245</name>
</gene>
<organism evidence="5 6">
    <name type="scientific">Paenibacillus flagellatus</name>
    <dbReference type="NCBI Taxonomy" id="2211139"/>
    <lineage>
        <taxon>Bacteria</taxon>
        <taxon>Bacillati</taxon>
        <taxon>Bacillota</taxon>
        <taxon>Bacilli</taxon>
        <taxon>Bacillales</taxon>
        <taxon>Paenibacillaceae</taxon>
        <taxon>Paenibacillus</taxon>
    </lineage>
</organism>
<keyword evidence="6" id="KW-1185">Reference proteome</keyword>
<reference evidence="5 6" key="1">
    <citation type="submission" date="2018-05" db="EMBL/GenBank/DDBJ databases">
        <title>Paenibacillus flagellatus sp. nov., isolated from selenium mineral soil.</title>
        <authorList>
            <person name="Dai X."/>
        </authorList>
    </citation>
    <scope>NUCLEOTIDE SEQUENCE [LARGE SCALE GENOMIC DNA]</scope>
    <source>
        <strain evidence="5 6">DXL2</strain>
    </source>
</reference>
<sequence>MRMNIATSSMELWRIENGFANDTHAHDEQVQVTIPIRGVCHFTQENRMYRLDAGNALVQHPREKHEFRLGADAGVIIFQVNADALADAGARPPDFPLRSYVEPDDIQSRFRQWTNDLLVRDPSDRLSVQETESHVAAYLTRLLRGSPERDTGEPARRPAAADPHLRRALDYIDVHYRSALSVDELAALALQSRFHFIRSFKAATGLSPYQYVLHRRIEEAKRKLRATRMSVTDISAHLGFSSTSQFYRAFRNAVGVTPEQYRK</sequence>
<keyword evidence="3" id="KW-0804">Transcription</keyword>
<dbReference type="SUPFAM" id="SSF51182">
    <property type="entry name" value="RmlC-like cupins"/>
    <property type="match status" value="1"/>
</dbReference>
<evidence type="ECO:0000313" key="5">
    <source>
        <dbReference type="EMBL" id="PYI53126.1"/>
    </source>
</evidence>
<dbReference type="PROSITE" id="PS01124">
    <property type="entry name" value="HTH_ARAC_FAMILY_2"/>
    <property type="match status" value="1"/>
</dbReference>
<dbReference type="InterPro" id="IPR050204">
    <property type="entry name" value="AraC_XylS_family_regulators"/>
</dbReference>
<keyword evidence="1" id="KW-0805">Transcription regulation</keyword>
<dbReference type="GO" id="GO:0043565">
    <property type="term" value="F:sequence-specific DNA binding"/>
    <property type="evidence" value="ECO:0007669"/>
    <property type="project" value="InterPro"/>
</dbReference>
<dbReference type="InterPro" id="IPR018062">
    <property type="entry name" value="HTH_AraC-typ_CS"/>
</dbReference>
<dbReference type="Gene3D" id="2.60.120.10">
    <property type="entry name" value="Jelly Rolls"/>
    <property type="match status" value="1"/>
</dbReference>
<dbReference type="InterPro" id="IPR009057">
    <property type="entry name" value="Homeodomain-like_sf"/>
</dbReference>
<dbReference type="PANTHER" id="PTHR46796">
    <property type="entry name" value="HTH-TYPE TRANSCRIPTIONAL ACTIVATOR RHAS-RELATED"/>
    <property type="match status" value="1"/>
</dbReference>
<dbReference type="RefSeq" id="WP_110841674.1">
    <property type="nucleotide sequence ID" value="NZ_QJVJ01000008.1"/>
</dbReference>
<evidence type="ECO:0000256" key="1">
    <source>
        <dbReference type="ARBA" id="ARBA00023015"/>
    </source>
</evidence>